<dbReference type="AlphaFoldDB" id="A0A834A270"/>
<organism evidence="2 3">
    <name type="scientific">Phyllostomus discolor</name>
    <name type="common">pale spear-nosed bat</name>
    <dbReference type="NCBI Taxonomy" id="89673"/>
    <lineage>
        <taxon>Eukaryota</taxon>
        <taxon>Metazoa</taxon>
        <taxon>Chordata</taxon>
        <taxon>Craniata</taxon>
        <taxon>Vertebrata</taxon>
        <taxon>Euteleostomi</taxon>
        <taxon>Mammalia</taxon>
        <taxon>Eutheria</taxon>
        <taxon>Laurasiatheria</taxon>
        <taxon>Chiroptera</taxon>
        <taxon>Yangochiroptera</taxon>
        <taxon>Phyllostomidae</taxon>
        <taxon>Phyllostominae</taxon>
        <taxon>Phyllostomus</taxon>
    </lineage>
</organism>
<name>A0A834A270_9CHIR</name>
<reference evidence="2 3" key="1">
    <citation type="journal article" date="2020" name="Nature">
        <title>Six reference-quality genomes reveal evolution of bat adaptations.</title>
        <authorList>
            <person name="Jebb D."/>
            <person name="Huang Z."/>
            <person name="Pippel M."/>
            <person name="Hughes G.M."/>
            <person name="Lavrichenko K."/>
            <person name="Devanna P."/>
            <person name="Winkler S."/>
            <person name="Jermiin L.S."/>
            <person name="Skirmuntt E.C."/>
            <person name="Katzourakis A."/>
            <person name="Burkitt-Gray L."/>
            <person name="Ray D.A."/>
            <person name="Sullivan K.A.M."/>
            <person name="Roscito J.G."/>
            <person name="Kirilenko B.M."/>
            <person name="Davalos L.M."/>
            <person name="Corthals A.P."/>
            <person name="Power M.L."/>
            <person name="Jones G."/>
            <person name="Ransome R.D."/>
            <person name="Dechmann D.K.N."/>
            <person name="Locatelli A.G."/>
            <person name="Puechmaille S.J."/>
            <person name="Fedrigo O."/>
            <person name="Jarvis E.D."/>
            <person name="Hiller M."/>
            <person name="Vernes S.C."/>
            <person name="Myers E.W."/>
            <person name="Teeling E.C."/>
        </authorList>
    </citation>
    <scope>NUCLEOTIDE SEQUENCE [LARGE SCALE GENOMIC DNA]</scope>
    <source>
        <strain evidence="2">Bat1K_MPI-CBG_1</strain>
    </source>
</reference>
<evidence type="ECO:0000313" key="2">
    <source>
        <dbReference type="EMBL" id="KAF6104169.1"/>
    </source>
</evidence>
<sequence>MRRHLVQPGEHTERGFGKQEQRPEKYDAYRKELEIMPSWETRWKNRNMMMAFRNSPTPLEKPQQHKEVWPAALLQSETLLQNSFLYMFLQLSEMLLFVWAEKSKTVWLTNKSAELEIYFLITAGMLLMVGKG</sequence>
<proteinExistence type="predicted"/>
<evidence type="ECO:0000256" key="1">
    <source>
        <dbReference type="SAM" id="MobiDB-lite"/>
    </source>
</evidence>
<dbReference type="Proteomes" id="UP000664940">
    <property type="component" value="Unassembled WGS sequence"/>
</dbReference>
<gene>
    <name evidence="2" type="ORF">HJG60_011187</name>
</gene>
<feature type="region of interest" description="Disordered" evidence="1">
    <location>
        <begin position="1"/>
        <end position="23"/>
    </location>
</feature>
<feature type="compositionally biased region" description="Basic and acidic residues" evidence="1">
    <location>
        <begin position="10"/>
        <end position="23"/>
    </location>
</feature>
<protein>
    <submittedName>
        <fullName evidence="2">Uncharacterized protein</fullName>
    </submittedName>
</protein>
<comment type="caution">
    <text evidence="2">The sequence shown here is derived from an EMBL/GenBank/DDBJ whole genome shotgun (WGS) entry which is preliminary data.</text>
</comment>
<dbReference type="EMBL" id="JABVXQ010000006">
    <property type="protein sequence ID" value="KAF6104169.1"/>
    <property type="molecule type" value="Genomic_DNA"/>
</dbReference>
<accession>A0A834A270</accession>
<evidence type="ECO:0000313" key="3">
    <source>
        <dbReference type="Proteomes" id="UP000664940"/>
    </source>
</evidence>